<evidence type="ECO:0000313" key="4">
    <source>
        <dbReference type="Proteomes" id="UP001501509"/>
    </source>
</evidence>
<evidence type="ECO:0000313" key="3">
    <source>
        <dbReference type="EMBL" id="GAA2633973.1"/>
    </source>
</evidence>
<evidence type="ECO:0000256" key="1">
    <source>
        <dbReference type="SAM" id="MobiDB-lite"/>
    </source>
</evidence>
<dbReference type="InterPro" id="IPR043129">
    <property type="entry name" value="ATPase_NBD"/>
</dbReference>
<keyword evidence="4" id="KW-1185">Reference proteome</keyword>
<feature type="compositionally biased region" description="Basic and acidic residues" evidence="1">
    <location>
        <begin position="208"/>
        <end position="219"/>
    </location>
</feature>
<accession>A0ABN3QSI7</accession>
<protein>
    <submittedName>
        <fullName evidence="3">tRNA (Adenosine(37)-N6)-threonylcarbamoyltransferase complex dimerization subunit type 1 TsaB</fullName>
    </submittedName>
</protein>
<sequence length="231" mass="23843">MLVLAFDTATAAVTVALYEWSPGEGIVGRAATEAVDPRRHTELLTPSIAAVLAEAGAAPEDLSALAVGVGPGPYTGLRVGLVTARAMGEALRVPVHGVCTLDVIAWASGRTAPFAVATDARRKEVYWARYDSADFRTTEPAVGRPTEVRAAGDLPVIGEGAALYPDVLGTPGQDPAPLLPTATALAELVVTRLSGGAGPKLLAPEPLYLRRPDAKEPGPRKKVTPSSGARP</sequence>
<feature type="region of interest" description="Disordered" evidence="1">
    <location>
        <begin position="196"/>
        <end position="231"/>
    </location>
</feature>
<dbReference type="NCBIfam" id="TIGR03725">
    <property type="entry name" value="T6A_YeaZ"/>
    <property type="match status" value="1"/>
</dbReference>
<gene>
    <name evidence="3" type="primary">tsaB</name>
    <name evidence="3" type="ORF">GCM10010411_85840</name>
</gene>
<dbReference type="PANTHER" id="PTHR11735">
    <property type="entry name" value="TRNA N6-ADENOSINE THREONYLCARBAMOYLTRANSFERASE"/>
    <property type="match status" value="1"/>
</dbReference>
<dbReference type="Gene3D" id="3.30.420.40">
    <property type="match status" value="2"/>
</dbReference>
<dbReference type="Pfam" id="PF00814">
    <property type="entry name" value="TsaD"/>
    <property type="match status" value="1"/>
</dbReference>
<dbReference type="Proteomes" id="UP001501509">
    <property type="component" value="Unassembled WGS sequence"/>
</dbReference>
<dbReference type="CDD" id="cd24032">
    <property type="entry name" value="ASKHA_NBD_TsaB"/>
    <property type="match status" value="1"/>
</dbReference>
<evidence type="ECO:0000259" key="2">
    <source>
        <dbReference type="Pfam" id="PF00814"/>
    </source>
</evidence>
<dbReference type="RefSeq" id="WP_344548282.1">
    <property type="nucleotide sequence ID" value="NZ_BAAATD010000018.1"/>
</dbReference>
<dbReference type="PANTHER" id="PTHR11735:SF11">
    <property type="entry name" value="TRNA THREONYLCARBAMOYLADENOSINE BIOSYNTHESIS PROTEIN TSAB"/>
    <property type="match status" value="1"/>
</dbReference>
<reference evidence="3 4" key="1">
    <citation type="journal article" date="2019" name="Int. J. Syst. Evol. Microbiol.">
        <title>The Global Catalogue of Microorganisms (GCM) 10K type strain sequencing project: providing services to taxonomists for standard genome sequencing and annotation.</title>
        <authorList>
            <consortium name="The Broad Institute Genomics Platform"/>
            <consortium name="The Broad Institute Genome Sequencing Center for Infectious Disease"/>
            <person name="Wu L."/>
            <person name="Ma J."/>
        </authorList>
    </citation>
    <scope>NUCLEOTIDE SEQUENCE [LARGE SCALE GENOMIC DNA]</scope>
    <source>
        <strain evidence="3 4">JCM 6833</strain>
    </source>
</reference>
<dbReference type="InterPro" id="IPR022496">
    <property type="entry name" value="T6A_TsaB"/>
</dbReference>
<dbReference type="SUPFAM" id="SSF53067">
    <property type="entry name" value="Actin-like ATPase domain"/>
    <property type="match status" value="2"/>
</dbReference>
<feature type="domain" description="Gcp-like" evidence="2">
    <location>
        <begin position="38"/>
        <end position="133"/>
    </location>
</feature>
<dbReference type="InterPro" id="IPR000905">
    <property type="entry name" value="Gcp-like_dom"/>
</dbReference>
<comment type="caution">
    <text evidence="3">The sequence shown here is derived from an EMBL/GenBank/DDBJ whole genome shotgun (WGS) entry which is preliminary data.</text>
</comment>
<organism evidence="3 4">
    <name type="scientific">Actinomadura fulvescens</name>
    <dbReference type="NCBI Taxonomy" id="46160"/>
    <lineage>
        <taxon>Bacteria</taxon>
        <taxon>Bacillati</taxon>
        <taxon>Actinomycetota</taxon>
        <taxon>Actinomycetes</taxon>
        <taxon>Streptosporangiales</taxon>
        <taxon>Thermomonosporaceae</taxon>
        <taxon>Actinomadura</taxon>
    </lineage>
</organism>
<proteinExistence type="predicted"/>
<name>A0ABN3QSI7_9ACTN</name>
<dbReference type="EMBL" id="BAAATD010000018">
    <property type="protein sequence ID" value="GAA2633973.1"/>
    <property type="molecule type" value="Genomic_DNA"/>
</dbReference>